<dbReference type="Proteomes" id="UP000012019">
    <property type="component" value="Unassembled WGS sequence"/>
</dbReference>
<feature type="domain" description="Pseudouridine synthase RsuA/RluA-like" evidence="1">
    <location>
        <begin position="94"/>
        <end position="233"/>
    </location>
</feature>
<dbReference type="Pfam" id="PF00849">
    <property type="entry name" value="PseudoU_synth_2"/>
    <property type="match status" value="1"/>
</dbReference>
<sequence length="283" mass="31410">MSVKPTSVDCHVTVSTPGLSALEILASESGVSKQKIKDAMSKGAVWLSRGKKTQRLRRVKFMPVPSDKLRLCFDPQLLALVPPTPTLIADSQGYSVWYKPAMLLSQGSIWGDHCSLLRLVEQYFQQKRRVFLVHRLDREACGLILVAHQPQVAAQLSAMFQDHRVSKHYEVLVTGNFSETAGLQEVTVDLPIDGKQAVSHLTLKHFDVERQESLLEVSIETGRKHQIRKHCASLGLPVVGDARYASADQRGLQLKACRLEFVCPIKKQVVSYTLDENAGKASG</sequence>
<dbReference type="GO" id="GO:0140098">
    <property type="term" value="F:catalytic activity, acting on RNA"/>
    <property type="evidence" value="ECO:0007669"/>
    <property type="project" value="UniProtKB-ARBA"/>
</dbReference>
<dbReference type="CDD" id="cd02869">
    <property type="entry name" value="PseudoU_synth_RluA_like"/>
    <property type="match status" value="1"/>
</dbReference>
<evidence type="ECO:0000259" key="1">
    <source>
        <dbReference type="Pfam" id="PF00849"/>
    </source>
</evidence>
<dbReference type="InterPro" id="IPR020103">
    <property type="entry name" value="PsdUridine_synth_cat_dom_sf"/>
</dbReference>
<dbReference type="GO" id="GO:0001522">
    <property type="term" value="P:pseudouridine synthesis"/>
    <property type="evidence" value="ECO:0007669"/>
    <property type="project" value="InterPro"/>
</dbReference>
<dbReference type="AlphaFoldDB" id="M7NYJ2"/>
<dbReference type="PANTHER" id="PTHR21600">
    <property type="entry name" value="MITOCHONDRIAL RNA PSEUDOURIDINE SYNTHASE"/>
    <property type="match status" value="1"/>
</dbReference>
<dbReference type="SUPFAM" id="SSF55120">
    <property type="entry name" value="Pseudouridine synthase"/>
    <property type="match status" value="1"/>
</dbReference>
<gene>
    <name evidence="2" type="ORF">MPL1_11058</name>
</gene>
<comment type="caution">
    <text evidence="2">The sequence shown here is derived from an EMBL/GenBank/DDBJ whole genome shotgun (WGS) entry which is preliminary data.</text>
</comment>
<dbReference type="STRING" id="1286106.MPL1_11058"/>
<reference evidence="2 3" key="1">
    <citation type="journal article" date="2013" name="Genome Announc.">
        <title>Draft Genome Sequence of Methylophaga lonarensis MPLT, a Haloalkaliphilic (Non-Methane-Utilizing) Methylotroph.</title>
        <authorList>
            <person name="Shetty S.A."/>
            <person name="Marathe N.P."/>
            <person name="Munot H."/>
            <person name="Antony C.P."/>
            <person name="Dhotre D.P."/>
            <person name="Murrell J.C."/>
            <person name="Shouche Y.S."/>
        </authorList>
    </citation>
    <scope>NUCLEOTIDE SEQUENCE [LARGE SCALE GENOMIC DNA]</scope>
    <source>
        <strain evidence="2 3">MPL</strain>
    </source>
</reference>
<dbReference type="PATRIC" id="fig|1286106.3.peg.2213"/>
<dbReference type="OrthoDB" id="9807829at2"/>
<organism evidence="2 3">
    <name type="scientific">Methylophaga lonarensis MPL</name>
    <dbReference type="NCBI Taxonomy" id="1286106"/>
    <lineage>
        <taxon>Bacteria</taxon>
        <taxon>Pseudomonadati</taxon>
        <taxon>Pseudomonadota</taxon>
        <taxon>Gammaproteobacteria</taxon>
        <taxon>Thiotrichales</taxon>
        <taxon>Piscirickettsiaceae</taxon>
        <taxon>Methylophaga</taxon>
    </lineage>
</organism>
<accession>M7NYJ2</accession>
<dbReference type="EMBL" id="APHR01000061">
    <property type="protein sequence ID" value="EMR12287.1"/>
    <property type="molecule type" value="Genomic_DNA"/>
</dbReference>
<dbReference type="GO" id="GO:0006396">
    <property type="term" value="P:RNA processing"/>
    <property type="evidence" value="ECO:0007669"/>
    <property type="project" value="UniProtKB-ARBA"/>
</dbReference>
<dbReference type="InterPro" id="IPR006145">
    <property type="entry name" value="PsdUridine_synth_RsuA/RluA"/>
</dbReference>
<dbReference type="eggNOG" id="COG0564">
    <property type="taxonomic scope" value="Bacteria"/>
</dbReference>
<evidence type="ECO:0000313" key="2">
    <source>
        <dbReference type="EMBL" id="EMR12287.1"/>
    </source>
</evidence>
<dbReference type="GO" id="GO:0003723">
    <property type="term" value="F:RNA binding"/>
    <property type="evidence" value="ECO:0007669"/>
    <property type="project" value="InterPro"/>
</dbReference>
<evidence type="ECO:0000313" key="3">
    <source>
        <dbReference type="Proteomes" id="UP000012019"/>
    </source>
</evidence>
<proteinExistence type="predicted"/>
<dbReference type="GO" id="GO:0009982">
    <property type="term" value="F:pseudouridine synthase activity"/>
    <property type="evidence" value="ECO:0007669"/>
    <property type="project" value="InterPro"/>
</dbReference>
<keyword evidence="3" id="KW-1185">Reference proteome</keyword>
<dbReference type="InterPro" id="IPR050188">
    <property type="entry name" value="RluA_PseudoU_synthase"/>
</dbReference>
<protein>
    <submittedName>
        <fullName evidence="2">Pseudouridine synthase</fullName>
    </submittedName>
</protein>
<name>M7NYJ2_9GAMM</name>
<dbReference type="Gene3D" id="3.30.2350.10">
    <property type="entry name" value="Pseudouridine synthase"/>
    <property type="match status" value="1"/>
</dbReference>
<dbReference type="RefSeq" id="WP_009727170.1">
    <property type="nucleotide sequence ID" value="NZ_APHR01000061.1"/>
</dbReference>